<dbReference type="Pfam" id="PF07228">
    <property type="entry name" value="SpoIIE"/>
    <property type="match status" value="1"/>
</dbReference>
<dbReference type="PANTHER" id="PTHR43156">
    <property type="entry name" value="STAGE II SPORULATION PROTEIN E-RELATED"/>
    <property type="match status" value="1"/>
</dbReference>
<name>A0A4V3ATD5_9BACI</name>
<dbReference type="InterPro" id="IPR036457">
    <property type="entry name" value="PPM-type-like_dom_sf"/>
</dbReference>
<dbReference type="Gene3D" id="1.10.1240.30">
    <property type="entry name" value="KaiA/RbsU domain"/>
    <property type="match status" value="1"/>
</dbReference>
<evidence type="ECO:0000313" key="3">
    <source>
        <dbReference type="EMBL" id="TDK59441.1"/>
    </source>
</evidence>
<evidence type="ECO:0000256" key="1">
    <source>
        <dbReference type="ARBA" id="ARBA00022801"/>
    </source>
</evidence>
<dbReference type="SUPFAM" id="SSF101215">
    <property type="entry name" value="KaiA/RbsU domain"/>
    <property type="match status" value="1"/>
</dbReference>
<dbReference type="SMART" id="SM00331">
    <property type="entry name" value="PP2C_SIG"/>
    <property type="match status" value="1"/>
</dbReference>
<dbReference type="RefSeq" id="WP_133337086.1">
    <property type="nucleotide sequence ID" value="NZ_SMYO01000009.1"/>
</dbReference>
<keyword evidence="1" id="KW-0378">Hydrolase</keyword>
<protein>
    <submittedName>
        <fullName evidence="3">Phosphoserine phosphatase</fullName>
    </submittedName>
</protein>
<dbReference type="InterPro" id="IPR001932">
    <property type="entry name" value="PPM-type_phosphatase-like_dom"/>
</dbReference>
<dbReference type="AlphaFoldDB" id="A0A4V3ATD5"/>
<evidence type="ECO:0000259" key="2">
    <source>
        <dbReference type="SMART" id="SM00331"/>
    </source>
</evidence>
<organism evidence="3 4">
    <name type="scientific">Bacillus salipaludis</name>
    <dbReference type="NCBI Taxonomy" id="2547811"/>
    <lineage>
        <taxon>Bacteria</taxon>
        <taxon>Bacillati</taxon>
        <taxon>Bacillota</taxon>
        <taxon>Bacilli</taxon>
        <taxon>Bacillales</taxon>
        <taxon>Bacillaceae</taxon>
        <taxon>Bacillus</taxon>
    </lineage>
</organism>
<dbReference type="PANTHER" id="PTHR43156:SF15">
    <property type="entry name" value="PHOSPHOSERINE PHOSPHATASE RSBU"/>
    <property type="match status" value="1"/>
</dbReference>
<dbReference type="Proteomes" id="UP000295132">
    <property type="component" value="Unassembled WGS sequence"/>
</dbReference>
<reference evidence="3 4" key="1">
    <citation type="submission" date="2019-03" db="EMBL/GenBank/DDBJ databases">
        <title>Bacillus niacini sp. nov. a Nicotinate-Metabolizing Mesophile Isolated from Soil.</title>
        <authorList>
            <person name="Zhang G."/>
        </authorList>
    </citation>
    <scope>NUCLEOTIDE SEQUENCE [LARGE SCALE GENOMIC DNA]</scope>
    <source>
        <strain evidence="3 4">WN066</strain>
    </source>
</reference>
<proteinExistence type="predicted"/>
<dbReference type="FunFam" id="3.60.40.10:FF:000045">
    <property type="entry name" value="Stage II sporulation protein E"/>
    <property type="match status" value="1"/>
</dbReference>
<accession>A0A4V3ATD5</accession>
<dbReference type="Gene3D" id="3.60.40.10">
    <property type="entry name" value="PPM-type phosphatase domain"/>
    <property type="match status" value="1"/>
</dbReference>
<feature type="domain" description="PPM-type phosphatase" evidence="2">
    <location>
        <begin position="119"/>
        <end position="333"/>
    </location>
</feature>
<sequence length="335" mass="38699">MDFKAILEASYREMLRRYIEESSEVALYQGQMFSRKSIEHKVSPEEIIHIHCNVLKDLFPDIQKEILSSFDFLMEFMMDYGLAYQEHQSLRNRQFEIISEIETAASIQENLLETPVPDHDELDIGAISVPAKKMNGDFHQFVHERERISIAIADIIGKGIPAALCMSMIKYAMDSLSESTKIPKDVLEYLNKVVEGNVGSSMFITMFYGIYDSVKHLFTYAAAGHEQGFYYHSLTDTFEDLITEGIVLGVDQDVTYKQYEKRVEPGDMLVLLSDGVTESKTDEGFIERSAITDLIQTYMHLSSQEMVENIYHDIERMQNFELRDDFTLIILRRKQ</sequence>
<gene>
    <name evidence="3" type="ORF">E2K98_19660</name>
</gene>
<dbReference type="InterPro" id="IPR052016">
    <property type="entry name" value="Bact_Sigma-Reg"/>
</dbReference>
<dbReference type="EMBL" id="SMYO01000009">
    <property type="protein sequence ID" value="TDK59441.1"/>
    <property type="molecule type" value="Genomic_DNA"/>
</dbReference>
<dbReference type="GO" id="GO:0016791">
    <property type="term" value="F:phosphatase activity"/>
    <property type="evidence" value="ECO:0007669"/>
    <property type="project" value="TreeGrafter"/>
</dbReference>
<dbReference type="InterPro" id="IPR014787">
    <property type="entry name" value="PSer_Pase_RsbU_N"/>
</dbReference>
<dbReference type="InterPro" id="IPR017944">
    <property type="entry name" value="KaiA/RbsU_helical_domain_sf"/>
</dbReference>
<dbReference type="Pfam" id="PF08673">
    <property type="entry name" value="RsbU_N"/>
    <property type="match status" value="1"/>
</dbReference>
<comment type="caution">
    <text evidence="3">The sequence shown here is derived from an EMBL/GenBank/DDBJ whole genome shotgun (WGS) entry which is preliminary data.</text>
</comment>
<dbReference type="SUPFAM" id="SSF81606">
    <property type="entry name" value="PP2C-like"/>
    <property type="match status" value="1"/>
</dbReference>
<evidence type="ECO:0000313" key="4">
    <source>
        <dbReference type="Proteomes" id="UP000295132"/>
    </source>
</evidence>